<protein>
    <submittedName>
        <fullName evidence="1">Uncharacterized protein</fullName>
    </submittedName>
</protein>
<name>A0A3M7RZH8_BRAPC</name>
<sequence length="126" mass="14252">DILLLNCLTEALICYVCDSSIESNCLNGPFDAIQTSTPSINAICMATYYYNGETISQVIRSYSNTCLNFKNSSYSVHCCWFNHCNAYKQFRTISTTSNFDKLNSNDILILNAILYALFKNFNLTFA</sequence>
<feature type="non-terminal residue" evidence="1">
    <location>
        <position position="1"/>
    </location>
</feature>
<proteinExistence type="predicted"/>
<evidence type="ECO:0000313" key="2">
    <source>
        <dbReference type="Proteomes" id="UP000276133"/>
    </source>
</evidence>
<dbReference type="EMBL" id="REGN01002328">
    <property type="protein sequence ID" value="RNA28820.1"/>
    <property type="molecule type" value="Genomic_DNA"/>
</dbReference>
<dbReference type="OrthoDB" id="10409528at2759"/>
<dbReference type="Proteomes" id="UP000276133">
    <property type="component" value="Unassembled WGS sequence"/>
</dbReference>
<reference evidence="1 2" key="1">
    <citation type="journal article" date="2018" name="Sci. Rep.">
        <title>Genomic signatures of local adaptation to the degree of environmental predictability in rotifers.</title>
        <authorList>
            <person name="Franch-Gras L."/>
            <person name="Hahn C."/>
            <person name="Garcia-Roger E.M."/>
            <person name="Carmona M.J."/>
            <person name="Serra M."/>
            <person name="Gomez A."/>
        </authorList>
    </citation>
    <scope>NUCLEOTIDE SEQUENCE [LARGE SCALE GENOMIC DNA]</scope>
    <source>
        <strain evidence="1">HYR1</strain>
    </source>
</reference>
<gene>
    <name evidence="1" type="ORF">BpHYR1_039070</name>
</gene>
<keyword evidence="2" id="KW-1185">Reference proteome</keyword>
<dbReference type="AlphaFoldDB" id="A0A3M7RZH8"/>
<organism evidence="1 2">
    <name type="scientific">Brachionus plicatilis</name>
    <name type="common">Marine rotifer</name>
    <name type="synonym">Brachionus muelleri</name>
    <dbReference type="NCBI Taxonomy" id="10195"/>
    <lineage>
        <taxon>Eukaryota</taxon>
        <taxon>Metazoa</taxon>
        <taxon>Spiralia</taxon>
        <taxon>Gnathifera</taxon>
        <taxon>Rotifera</taxon>
        <taxon>Eurotatoria</taxon>
        <taxon>Monogononta</taxon>
        <taxon>Pseudotrocha</taxon>
        <taxon>Ploima</taxon>
        <taxon>Brachionidae</taxon>
        <taxon>Brachionus</taxon>
    </lineage>
</organism>
<accession>A0A3M7RZH8</accession>
<comment type="caution">
    <text evidence="1">The sequence shown here is derived from an EMBL/GenBank/DDBJ whole genome shotgun (WGS) entry which is preliminary data.</text>
</comment>
<evidence type="ECO:0000313" key="1">
    <source>
        <dbReference type="EMBL" id="RNA28820.1"/>
    </source>
</evidence>